<feature type="domain" description="Tyr recombinase" evidence="6">
    <location>
        <begin position="221"/>
        <end position="399"/>
    </location>
</feature>
<gene>
    <name evidence="8" type="ORF">OL599_24285</name>
</gene>
<dbReference type="Proteomes" id="UP001165679">
    <property type="component" value="Unassembled WGS sequence"/>
</dbReference>
<keyword evidence="2" id="KW-0229">DNA integration</keyword>
<keyword evidence="3 5" id="KW-0238">DNA-binding</keyword>
<dbReference type="GO" id="GO:0015074">
    <property type="term" value="P:DNA integration"/>
    <property type="evidence" value="ECO:0007669"/>
    <property type="project" value="UniProtKB-KW"/>
</dbReference>
<dbReference type="PANTHER" id="PTHR30629:SF2">
    <property type="entry name" value="PROPHAGE INTEGRASE INTS-RELATED"/>
    <property type="match status" value="1"/>
</dbReference>
<dbReference type="PROSITE" id="PS51898">
    <property type="entry name" value="TYR_RECOMBINASE"/>
    <property type="match status" value="1"/>
</dbReference>
<feature type="domain" description="Core-binding (CB)" evidence="7">
    <location>
        <begin position="109"/>
        <end position="190"/>
    </location>
</feature>
<dbReference type="InterPro" id="IPR050808">
    <property type="entry name" value="Phage_Integrase"/>
</dbReference>
<proteinExistence type="inferred from homology"/>
<dbReference type="InterPro" id="IPR002104">
    <property type="entry name" value="Integrase_catalytic"/>
</dbReference>
<organism evidence="8 9">
    <name type="scientific">Limobrevibacterium gyesilva</name>
    <dbReference type="NCBI Taxonomy" id="2991712"/>
    <lineage>
        <taxon>Bacteria</taxon>
        <taxon>Pseudomonadati</taxon>
        <taxon>Pseudomonadota</taxon>
        <taxon>Alphaproteobacteria</taxon>
        <taxon>Acetobacterales</taxon>
        <taxon>Acetobacteraceae</taxon>
        <taxon>Limobrevibacterium</taxon>
    </lineage>
</organism>
<dbReference type="InterPro" id="IPR010998">
    <property type="entry name" value="Integrase_recombinase_N"/>
</dbReference>
<reference evidence="8" key="2">
    <citation type="submission" date="2022-10" db="EMBL/GenBank/DDBJ databases">
        <authorList>
            <person name="Trinh H.N."/>
        </authorList>
    </citation>
    <scope>NUCLEOTIDE SEQUENCE</scope>
    <source>
        <strain evidence="8">RN2-1</strain>
    </source>
</reference>
<dbReference type="InterPro" id="IPR025166">
    <property type="entry name" value="Integrase_DNA_bind_dom"/>
</dbReference>
<evidence type="ECO:0000256" key="1">
    <source>
        <dbReference type="ARBA" id="ARBA00008857"/>
    </source>
</evidence>
<reference evidence="8" key="1">
    <citation type="submission" date="2022-09" db="EMBL/GenBank/DDBJ databases">
        <title>Rhodovastum sp. nov. RN2-1 isolated from soil in Seongnam, South Korea.</title>
        <authorList>
            <person name="Le N.T."/>
        </authorList>
    </citation>
    <scope>NUCLEOTIDE SEQUENCE</scope>
    <source>
        <strain evidence="8">RN2-1</strain>
    </source>
</reference>
<dbReference type="Gene3D" id="3.30.160.390">
    <property type="entry name" value="Integrase, DNA-binding domain"/>
    <property type="match status" value="1"/>
</dbReference>
<evidence type="ECO:0000256" key="3">
    <source>
        <dbReference type="ARBA" id="ARBA00023125"/>
    </source>
</evidence>
<dbReference type="InterPro" id="IPR044068">
    <property type="entry name" value="CB"/>
</dbReference>
<dbReference type="PROSITE" id="PS51900">
    <property type="entry name" value="CB"/>
    <property type="match status" value="1"/>
</dbReference>
<dbReference type="GO" id="GO:0006310">
    <property type="term" value="P:DNA recombination"/>
    <property type="evidence" value="ECO:0007669"/>
    <property type="project" value="UniProtKB-KW"/>
</dbReference>
<evidence type="ECO:0000256" key="2">
    <source>
        <dbReference type="ARBA" id="ARBA00022908"/>
    </source>
</evidence>
<dbReference type="EMBL" id="JAPDNT010000045">
    <property type="protein sequence ID" value="MCW3477684.1"/>
    <property type="molecule type" value="Genomic_DNA"/>
</dbReference>
<dbReference type="AlphaFoldDB" id="A0AA41YQ84"/>
<dbReference type="Gene3D" id="1.10.150.130">
    <property type="match status" value="1"/>
</dbReference>
<dbReference type="InterPro" id="IPR038488">
    <property type="entry name" value="Integrase_DNA-bd_sf"/>
</dbReference>
<evidence type="ECO:0000259" key="6">
    <source>
        <dbReference type="PROSITE" id="PS51898"/>
    </source>
</evidence>
<dbReference type="InterPro" id="IPR011010">
    <property type="entry name" value="DNA_brk_join_enz"/>
</dbReference>
<comment type="similarity">
    <text evidence="1">Belongs to the 'phage' integrase family.</text>
</comment>
<comment type="caution">
    <text evidence="8">The sequence shown here is derived from an EMBL/GenBank/DDBJ whole genome shotgun (WGS) entry which is preliminary data.</text>
</comment>
<keyword evidence="9" id="KW-1185">Reference proteome</keyword>
<dbReference type="InterPro" id="IPR053876">
    <property type="entry name" value="Phage_int_M"/>
</dbReference>
<keyword evidence="4" id="KW-0233">DNA recombination</keyword>
<evidence type="ECO:0000313" key="9">
    <source>
        <dbReference type="Proteomes" id="UP001165679"/>
    </source>
</evidence>
<protein>
    <submittedName>
        <fullName evidence="8">Integrase arm-type DNA-binding domain-containing protein</fullName>
    </submittedName>
</protein>
<evidence type="ECO:0000259" key="7">
    <source>
        <dbReference type="PROSITE" id="PS51900"/>
    </source>
</evidence>
<dbReference type="Pfam" id="PF13356">
    <property type="entry name" value="Arm-DNA-bind_3"/>
    <property type="match status" value="1"/>
</dbReference>
<dbReference type="PANTHER" id="PTHR30629">
    <property type="entry name" value="PROPHAGE INTEGRASE"/>
    <property type="match status" value="1"/>
</dbReference>
<dbReference type="GO" id="GO:0003677">
    <property type="term" value="F:DNA binding"/>
    <property type="evidence" value="ECO:0007669"/>
    <property type="project" value="UniProtKB-UniRule"/>
</dbReference>
<dbReference type="RefSeq" id="WP_264716647.1">
    <property type="nucleotide sequence ID" value="NZ_JAPDNT010000045.1"/>
</dbReference>
<dbReference type="Pfam" id="PF00589">
    <property type="entry name" value="Phage_integrase"/>
    <property type="match status" value="1"/>
</dbReference>
<dbReference type="Pfam" id="PF22022">
    <property type="entry name" value="Phage_int_M"/>
    <property type="match status" value="1"/>
</dbReference>
<dbReference type="InterPro" id="IPR013762">
    <property type="entry name" value="Integrase-like_cat_sf"/>
</dbReference>
<evidence type="ECO:0000256" key="5">
    <source>
        <dbReference type="PROSITE-ProRule" id="PRU01248"/>
    </source>
</evidence>
<dbReference type="SUPFAM" id="SSF56349">
    <property type="entry name" value="DNA breaking-rejoining enzymes"/>
    <property type="match status" value="1"/>
</dbReference>
<dbReference type="Gene3D" id="1.10.443.10">
    <property type="entry name" value="Intergrase catalytic core"/>
    <property type="match status" value="1"/>
</dbReference>
<sequence length="421" mass="45529">MPRKAAGLTAAKVQKAGPGRYGDGGGLYLLVRPNGNRFWLFRYVREKRMREMGLGPAGIGPGLVSLAQARAKAGGLMKQVRDGFDPLNQRAADQAEAKAAVQMDAIKAITFKLASARFIAAHEAGWQNGKHHAQWRNTLATYADPQFGDMPVADVSTAHVLAALEPIWTTKPETAGRVRGRIEAVLDYAKARGWRNGENPAAWKGHLAMTLPARSKVAPVEHHAALPWSEIGAFMIKLRDRPGLAARALEFAILTACRTREVLGATWGEVDMHAAVWTIPPARMKAGREHRVPLSGAAMAVLHVAAKLRAHIEPSAPVFPGAEPGKPLSGMAMLMTLRRMGRDDLTAHGFRSTFRDWTAEATTNPAEVAEMAVAHAVGDKVEAAYRRGDLFEKRRRLMDEWAAYCARPVVAGAAVAAICAA</sequence>
<evidence type="ECO:0000256" key="4">
    <source>
        <dbReference type="ARBA" id="ARBA00023172"/>
    </source>
</evidence>
<dbReference type="CDD" id="cd00801">
    <property type="entry name" value="INT_P4_C"/>
    <property type="match status" value="1"/>
</dbReference>
<name>A0AA41YQ84_9PROT</name>
<evidence type="ECO:0000313" key="8">
    <source>
        <dbReference type="EMBL" id="MCW3477684.1"/>
    </source>
</evidence>
<accession>A0AA41YQ84</accession>